<organism evidence="1 2">
    <name type="scientific">Kocuria flava</name>
    <dbReference type="NCBI Taxonomy" id="446860"/>
    <lineage>
        <taxon>Bacteria</taxon>
        <taxon>Bacillati</taxon>
        <taxon>Actinomycetota</taxon>
        <taxon>Actinomycetes</taxon>
        <taxon>Micrococcales</taxon>
        <taxon>Micrococcaceae</taxon>
        <taxon>Kocuria</taxon>
    </lineage>
</organism>
<dbReference type="EMBL" id="BJZR01000154">
    <property type="protein sequence ID" value="GEO93676.1"/>
    <property type="molecule type" value="Genomic_DNA"/>
</dbReference>
<keyword evidence="2" id="KW-1185">Reference proteome</keyword>
<protein>
    <recommendedName>
        <fullName evidence="3">DUF3800 domain-containing protein</fullName>
    </recommendedName>
</protein>
<evidence type="ECO:0000313" key="1">
    <source>
        <dbReference type="EMBL" id="GEO93676.1"/>
    </source>
</evidence>
<gene>
    <name evidence="1" type="ORF">KFL01_29820</name>
</gene>
<sequence length="194" mass="21772">MPPADDFQLHAWVDESMRNTNVSAPMYMLGAVVTDPLACEAARTELRQLVPHGRKLHWRDLDDRLKRRAVQAVASFDAAHMVVVASPLNPRKQERARAACMERLCWELGGMGVSRVVLESRTPSLNKRDDELIKHLRGKKSLPQGLRVDIELPSGEPMLWVPDQVLGAMGDAETGEERWMQVLGQSVTRVDICL</sequence>
<name>A0ABQ0X7S6_9MICC</name>
<evidence type="ECO:0008006" key="3">
    <source>
        <dbReference type="Google" id="ProtNLM"/>
    </source>
</evidence>
<comment type="caution">
    <text evidence="1">The sequence shown here is derived from an EMBL/GenBank/DDBJ whole genome shotgun (WGS) entry which is preliminary data.</text>
</comment>
<dbReference type="Proteomes" id="UP000321155">
    <property type="component" value="Unassembled WGS sequence"/>
</dbReference>
<accession>A0ABQ0X7S6</accession>
<reference evidence="1 2" key="1">
    <citation type="submission" date="2019-07" db="EMBL/GenBank/DDBJ databases">
        <title>Whole genome shotgun sequence of Kocuria flava NBRC 107626.</title>
        <authorList>
            <person name="Hosoyama A."/>
            <person name="Uohara A."/>
            <person name="Ohji S."/>
            <person name="Ichikawa N."/>
        </authorList>
    </citation>
    <scope>NUCLEOTIDE SEQUENCE [LARGE SCALE GENOMIC DNA]</scope>
    <source>
        <strain evidence="1 2">NBRC 107626</strain>
    </source>
</reference>
<evidence type="ECO:0000313" key="2">
    <source>
        <dbReference type="Proteomes" id="UP000321155"/>
    </source>
</evidence>
<proteinExistence type="predicted"/>